<accession>H0UL12</accession>
<sequence>MTFRLEIEGFSGPLDLLCHMVESQEIRAADVKVSQVVSLYGAWLAECGKVDLDELASFIAGAARLVLQKTKELLPRPEEPASDEPDDDGEMNLEEFLQGYRPYRKAAGLLAELYEKAAGRAFKDASPLPASFDLGDLMGLSLTWLSLYERRRAAAEAAWEPEHWEDEIGGVPLAIPDEQQVQQRMDGVMERLAVVGPTSLRALLSDDPGRGPLVVTLLALLELSRRNMITLAQEVTFGDVQISLRAA</sequence>
<reference evidence="2 3" key="1">
    <citation type="submission" date="2011-11" db="EMBL/GenBank/DDBJ databases">
        <title>The Noncontiguous Finished genome of Jonquetella anthropi DSM 22815.</title>
        <authorList>
            <consortium name="US DOE Joint Genome Institute (JGI-PGF)"/>
            <person name="Lucas S."/>
            <person name="Copeland A."/>
            <person name="Lapidus A."/>
            <person name="Glavina del Rio T."/>
            <person name="Dalin E."/>
            <person name="Tice H."/>
            <person name="Bruce D."/>
            <person name="Goodwin L."/>
            <person name="Pitluck S."/>
            <person name="Peters L."/>
            <person name="Mikhailova N."/>
            <person name="Held B."/>
            <person name="Kyrpides N."/>
            <person name="Mavromatis K."/>
            <person name="Ivanova N."/>
            <person name="Markowitz V."/>
            <person name="Cheng J.-F."/>
            <person name="Hugenholtz P."/>
            <person name="Woyke T."/>
            <person name="Wu D."/>
            <person name="Gronow S."/>
            <person name="Wellnitz S."/>
            <person name="Brambilla E."/>
            <person name="Klenk H.-P."/>
            <person name="Eisen J.A."/>
        </authorList>
    </citation>
    <scope>NUCLEOTIDE SEQUENCE [LARGE SCALE GENOMIC DNA]</scope>
    <source>
        <strain evidence="2 3">DSM 22815</strain>
    </source>
</reference>
<evidence type="ECO:0000256" key="1">
    <source>
        <dbReference type="ARBA" id="ARBA00044777"/>
    </source>
</evidence>
<dbReference type="Proteomes" id="UP000003806">
    <property type="component" value="Chromosome"/>
</dbReference>
<proteinExistence type="predicted"/>
<evidence type="ECO:0000313" key="3">
    <source>
        <dbReference type="Proteomes" id="UP000003806"/>
    </source>
</evidence>
<protein>
    <recommendedName>
        <fullName evidence="1">Segregation and condensation protein A</fullName>
    </recommendedName>
</protein>
<dbReference type="STRING" id="885272.JonanDRAFT_0999"/>
<keyword evidence="3" id="KW-1185">Reference proteome</keyword>
<dbReference type="AlphaFoldDB" id="H0UL12"/>
<dbReference type="eggNOG" id="COG1354">
    <property type="taxonomic scope" value="Bacteria"/>
</dbReference>
<dbReference type="PANTHER" id="PTHR33969:SF2">
    <property type="entry name" value="SEGREGATION AND CONDENSATION PROTEIN A"/>
    <property type="match status" value="1"/>
</dbReference>
<dbReference type="EMBL" id="CM001376">
    <property type="protein sequence ID" value="EHM13371.1"/>
    <property type="molecule type" value="Genomic_DNA"/>
</dbReference>
<dbReference type="RefSeq" id="WP_008521442.1">
    <property type="nucleotide sequence ID" value="NZ_CM001376.1"/>
</dbReference>
<dbReference type="PANTHER" id="PTHR33969">
    <property type="entry name" value="SEGREGATION AND CONDENSATION PROTEIN A"/>
    <property type="match status" value="1"/>
</dbReference>
<evidence type="ECO:0000313" key="2">
    <source>
        <dbReference type="EMBL" id="EHM13371.1"/>
    </source>
</evidence>
<name>H0UL12_9BACT</name>
<dbReference type="Gene3D" id="6.10.250.2410">
    <property type="match status" value="1"/>
</dbReference>
<dbReference type="OrthoDB" id="9811016at2"/>
<organism evidence="2 3">
    <name type="scientific">Jonquetella anthropi DSM 22815</name>
    <dbReference type="NCBI Taxonomy" id="885272"/>
    <lineage>
        <taxon>Bacteria</taxon>
        <taxon>Thermotogati</taxon>
        <taxon>Synergistota</taxon>
        <taxon>Synergistia</taxon>
        <taxon>Synergistales</taxon>
        <taxon>Dethiosulfovibrionaceae</taxon>
        <taxon>Jonquetella</taxon>
    </lineage>
</organism>
<dbReference type="InterPro" id="IPR003768">
    <property type="entry name" value="ScpA"/>
</dbReference>
<dbReference type="HOGENOM" id="CLU_038686_3_1_0"/>
<gene>
    <name evidence="2" type="ORF">JonanDRAFT_0999</name>
</gene>
<dbReference type="Pfam" id="PF02616">
    <property type="entry name" value="SMC_ScpA"/>
    <property type="match status" value="2"/>
</dbReference>